<accession>A0A1B0ZIZ8</accession>
<dbReference type="RefSeq" id="WP_065248060.1">
    <property type="nucleotide sequence ID" value="NZ_CP012117.1"/>
</dbReference>
<keyword evidence="2" id="KW-0812">Transmembrane</keyword>
<keyword evidence="2" id="KW-0472">Membrane</keyword>
<proteinExistence type="predicted"/>
<name>A0A1B0ZIZ8_9MICO</name>
<evidence type="ECO:0000313" key="4">
    <source>
        <dbReference type="Proteomes" id="UP000092596"/>
    </source>
</evidence>
<reference evidence="3 4" key="1">
    <citation type="submission" date="2015-06" db="EMBL/GenBank/DDBJ databases">
        <title>Investigation of pathophysiology for high-risk pregnancy and development of treatment modality based on it.</title>
        <authorList>
            <person name="Kim B.-C."/>
            <person name="Lim S."/>
        </authorList>
    </citation>
    <scope>NUCLEOTIDE SEQUENCE [LARGE SCALE GENOMIC DNA]</scope>
    <source>
        <strain evidence="3 4">AD1-86</strain>
    </source>
</reference>
<sequence>MSQSQMDELARILEQSGNEKEVRSAVYQPGGVARRKVLMMGCIGLAALAGGGGAVALGMQVLREPTDLQASAQPGQHEGTHSPSPGTVSEQNVIWRGSTQKGARPVLAPRGTGAVIDSNGHVQIVASDGTVTTSSDVTPQAALVAGTLGGKDVIAWTTGRVMSWWTAQDGIQRVEHTRPLGITAVAGGVLVFDNGDWSGRLDQKQVTQIAAGNDSITIGVMEDGTALAATADGVVTKWAKSGDMQVLQPTAPRENVQVRRAVGIYRGHLVLVWDDPAAQDENRQVPFSVMSLDDGATKATATVPLEAAVNAKMKRSRHGAEFAGKLIATDGTVEEAPEEFTVVDTAGDYLLVKDEDGTRWLDVQTGQVTSSDEEVTYQLTSSLTQWIVRETECVLVQMEGQR</sequence>
<feature type="region of interest" description="Disordered" evidence="1">
    <location>
        <begin position="68"/>
        <end position="90"/>
    </location>
</feature>
<evidence type="ECO:0000256" key="1">
    <source>
        <dbReference type="SAM" id="MobiDB-lite"/>
    </source>
</evidence>
<gene>
    <name evidence="3" type="ORF">DAD186_14250</name>
</gene>
<organism evidence="3 4">
    <name type="scientific">Dermabacter vaginalis</name>
    <dbReference type="NCBI Taxonomy" id="1630135"/>
    <lineage>
        <taxon>Bacteria</taxon>
        <taxon>Bacillati</taxon>
        <taxon>Actinomycetota</taxon>
        <taxon>Actinomycetes</taxon>
        <taxon>Micrococcales</taxon>
        <taxon>Dermabacteraceae</taxon>
        <taxon>Dermabacter</taxon>
    </lineage>
</organism>
<evidence type="ECO:0000256" key="2">
    <source>
        <dbReference type="SAM" id="Phobius"/>
    </source>
</evidence>
<dbReference type="AlphaFoldDB" id="A0A1B0ZIZ8"/>
<evidence type="ECO:0000313" key="3">
    <source>
        <dbReference type="EMBL" id="ANP27975.1"/>
    </source>
</evidence>
<keyword evidence="2" id="KW-1133">Transmembrane helix</keyword>
<dbReference type="KEGG" id="dva:DAD186_14250"/>
<feature type="transmembrane region" description="Helical" evidence="2">
    <location>
        <begin position="37"/>
        <end position="59"/>
    </location>
</feature>
<dbReference type="STRING" id="1630135.DAD186_14250"/>
<dbReference type="Proteomes" id="UP000092596">
    <property type="component" value="Chromosome"/>
</dbReference>
<feature type="compositionally biased region" description="Polar residues" evidence="1">
    <location>
        <begin position="81"/>
        <end position="90"/>
    </location>
</feature>
<protein>
    <submittedName>
        <fullName evidence="3">Uncharacterized protein</fullName>
    </submittedName>
</protein>
<dbReference type="EMBL" id="CP012117">
    <property type="protein sequence ID" value="ANP27975.1"/>
    <property type="molecule type" value="Genomic_DNA"/>
</dbReference>